<keyword evidence="5 10" id="KW-0418">Kinase</keyword>
<evidence type="ECO:0000256" key="2">
    <source>
        <dbReference type="ARBA" id="ARBA00022527"/>
    </source>
</evidence>
<evidence type="ECO:0000256" key="5">
    <source>
        <dbReference type="ARBA" id="ARBA00022777"/>
    </source>
</evidence>
<dbReference type="Proteomes" id="UP001596514">
    <property type="component" value="Unassembled WGS sequence"/>
</dbReference>
<evidence type="ECO:0000256" key="8">
    <source>
        <dbReference type="SAM" id="MobiDB-lite"/>
    </source>
</evidence>
<evidence type="ECO:0000313" key="10">
    <source>
        <dbReference type="EMBL" id="MFC7603033.1"/>
    </source>
</evidence>
<evidence type="ECO:0000256" key="1">
    <source>
        <dbReference type="ARBA" id="ARBA00012513"/>
    </source>
</evidence>
<dbReference type="RefSeq" id="WP_343972483.1">
    <property type="nucleotide sequence ID" value="NZ_BAAAGK010000094.1"/>
</dbReference>
<evidence type="ECO:0000256" key="7">
    <source>
        <dbReference type="PROSITE-ProRule" id="PRU10141"/>
    </source>
</evidence>
<dbReference type="InterPro" id="IPR008271">
    <property type="entry name" value="Ser/Thr_kinase_AS"/>
</dbReference>
<dbReference type="PROSITE" id="PS00107">
    <property type="entry name" value="PROTEIN_KINASE_ATP"/>
    <property type="match status" value="1"/>
</dbReference>
<dbReference type="PANTHER" id="PTHR43289">
    <property type="entry name" value="MITOGEN-ACTIVATED PROTEIN KINASE KINASE KINASE 20-RELATED"/>
    <property type="match status" value="1"/>
</dbReference>
<dbReference type="EMBL" id="JBHTEE010000001">
    <property type="protein sequence ID" value="MFC7603033.1"/>
    <property type="molecule type" value="Genomic_DNA"/>
</dbReference>
<feature type="region of interest" description="Disordered" evidence="8">
    <location>
        <begin position="275"/>
        <end position="309"/>
    </location>
</feature>
<dbReference type="EC" id="2.7.11.1" evidence="1"/>
<dbReference type="PROSITE" id="PS00108">
    <property type="entry name" value="PROTEIN_KINASE_ST"/>
    <property type="match status" value="1"/>
</dbReference>
<dbReference type="SMART" id="SM00220">
    <property type="entry name" value="S_TKc"/>
    <property type="match status" value="1"/>
</dbReference>
<reference evidence="11" key="1">
    <citation type="journal article" date="2019" name="Int. J. Syst. Evol. Microbiol.">
        <title>The Global Catalogue of Microorganisms (GCM) 10K type strain sequencing project: providing services to taxonomists for standard genome sequencing and annotation.</title>
        <authorList>
            <consortium name="The Broad Institute Genomics Platform"/>
            <consortium name="The Broad Institute Genome Sequencing Center for Infectious Disease"/>
            <person name="Wu L."/>
            <person name="Ma J."/>
        </authorList>
    </citation>
    <scope>NUCLEOTIDE SEQUENCE [LARGE SCALE GENOMIC DNA]</scope>
    <source>
        <strain evidence="11">JCM 10083</strain>
    </source>
</reference>
<evidence type="ECO:0000313" key="11">
    <source>
        <dbReference type="Proteomes" id="UP001596514"/>
    </source>
</evidence>
<dbReference type="InterPro" id="IPR017441">
    <property type="entry name" value="Protein_kinase_ATP_BS"/>
</dbReference>
<dbReference type="PROSITE" id="PS50011">
    <property type="entry name" value="PROTEIN_KINASE_DOM"/>
    <property type="match status" value="1"/>
</dbReference>
<feature type="binding site" evidence="7">
    <location>
        <position position="45"/>
    </location>
    <ligand>
        <name>ATP</name>
        <dbReference type="ChEBI" id="CHEBI:30616"/>
    </ligand>
</feature>
<keyword evidence="6 7" id="KW-0067">ATP-binding</keyword>
<dbReference type="Gene3D" id="1.10.510.10">
    <property type="entry name" value="Transferase(Phosphotransferase) domain 1"/>
    <property type="match status" value="1"/>
</dbReference>
<keyword evidence="2" id="KW-0723">Serine/threonine-protein kinase</keyword>
<keyword evidence="11" id="KW-1185">Reference proteome</keyword>
<dbReference type="CDD" id="cd14014">
    <property type="entry name" value="STKc_PknB_like"/>
    <property type="match status" value="1"/>
</dbReference>
<dbReference type="InterPro" id="IPR000719">
    <property type="entry name" value="Prot_kinase_dom"/>
</dbReference>
<proteinExistence type="predicted"/>
<organism evidence="10 11">
    <name type="scientific">Streptosporangium amethystogenes subsp. fukuiense</name>
    <dbReference type="NCBI Taxonomy" id="698418"/>
    <lineage>
        <taxon>Bacteria</taxon>
        <taxon>Bacillati</taxon>
        <taxon>Actinomycetota</taxon>
        <taxon>Actinomycetes</taxon>
        <taxon>Streptosporangiales</taxon>
        <taxon>Streptosporangiaceae</taxon>
        <taxon>Streptosporangium</taxon>
    </lineage>
</organism>
<evidence type="ECO:0000256" key="4">
    <source>
        <dbReference type="ARBA" id="ARBA00022741"/>
    </source>
</evidence>
<gene>
    <name evidence="10" type="ORF">ACFQVD_23285</name>
</gene>
<dbReference type="GO" id="GO:0004674">
    <property type="term" value="F:protein serine/threonine kinase activity"/>
    <property type="evidence" value="ECO:0007669"/>
    <property type="project" value="UniProtKB-EC"/>
</dbReference>
<keyword evidence="3 10" id="KW-0808">Transferase</keyword>
<sequence>MADPVAGPLPVLAGRYRALARLGAGGMGVVWRAHDELLHREVAIKEVILAPHLSQEHRDEMRERTMREARAAARLGHPSIVAVHDVIAQDGRPWIVMDLVRGRSLDDAIRADGPLPPHRVAAIGLAVLDALALAHSRGIMHRDVKPANIMLAQDGGVLLTDFGIATVEGDAQLTSPDALVGSPGYIAPERLRGTGDGPSADLWSLGATLYAAVEGQGPFRRDTPVATIGAVLTQETPFPSRAGELAPVLLAMLAKDPRQRPGESGLRAALRQVAQGLPPGPLSPATAPQVPPPQAAAPQSTAPAPAPAGPRRTGLIVGAVLAVVATAVTGTVLLTMSGPDTPETPSRAANAGRFATAPDPCTLLTGPQVKVAVPSASPLSMEATQNSEPYCSWDDPLGGSRTDRRLRVAVGHKAPTPGKSGPDTAHAFFVAERTSVVADQGNGLLGSTGPLRNIGRVGAEAFSYDVVALDRVHSVIRFRVSNLLVEVNLSEVGKRAGTALRQDALKIARQVSEELNSRD</sequence>
<evidence type="ECO:0000256" key="6">
    <source>
        <dbReference type="ARBA" id="ARBA00022840"/>
    </source>
</evidence>
<dbReference type="SUPFAM" id="SSF56112">
    <property type="entry name" value="Protein kinase-like (PK-like)"/>
    <property type="match status" value="1"/>
</dbReference>
<feature type="domain" description="Protein kinase" evidence="9">
    <location>
        <begin position="16"/>
        <end position="270"/>
    </location>
</feature>
<dbReference type="Pfam" id="PF00069">
    <property type="entry name" value="Pkinase"/>
    <property type="match status" value="1"/>
</dbReference>
<name>A0ABW2T3L5_9ACTN</name>
<accession>A0ABW2T3L5</accession>
<comment type="caution">
    <text evidence="10">The sequence shown here is derived from an EMBL/GenBank/DDBJ whole genome shotgun (WGS) entry which is preliminary data.</text>
</comment>
<keyword evidence="4 7" id="KW-0547">Nucleotide-binding</keyword>
<protein>
    <recommendedName>
        <fullName evidence="1">non-specific serine/threonine protein kinase</fullName>
        <ecNumber evidence="1">2.7.11.1</ecNumber>
    </recommendedName>
</protein>
<dbReference type="PANTHER" id="PTHR43289:SF6">
    <property type="entry name" value="SERINE_THREONINE-PROTEIN KINASE NEKL-3"/>
    <property type="match status" value="1"/>
</dbReference>
<dbReference type="InterPro" id="IPR011009">
    <property type="entry name" value="Kinase-like_dom_sf"/>
</dbReference>
<dbReference type="Gene3D" id="3.30.200.20">
    <property type="entry name" value="Phosphorylase Kinase, domain 1"/>
    <property type="match status" value="1"/>
</dbReference>
<evidence type="ECO:0000256" key="3">
    <source>
        <dbReference type="ARBA" id="ARBA00022679"/>
    </source>
</evidence>
<evidence type="ECO:0000259" key="9">
    <source>
        <dbReference type="PROSITE" id="PS50011"/>
    </source>
</evidence>